<proteinExistence type="predicted"/>
<dbReference type="Pfam" id="PF01663">
    <property type="entry name" value="Phosphodiest"/>
    <property type="match status" value="1"/>
</dbReference>
<dbReference type="EMBL" id="SULG01000029">
    <property type="protein sequence ID" value="TLD42036.1"/>
    <property type="molecule type" value="Genomic_DNA"/>
</dbReference>
<reference evidence="1 2" key="1">
    <citation type="submission" date="2019-04" db="EMBL/GenBank/DDBJ databases">
        <title>Genome of a novel bacterium Candidatus Jettenia ecosi reconstructed from metagenome of an anammox bioreactor.</title>
        <authorList>
            <person name="Mardanov A.V."/>
            <person name="Beletsky A.V."/>
            <person name="Ravin N.V."/>
            <person name="Botchkova E.A."/>
            <person name="Litti Y.V."/>
            <person name="Nozhevnikova A.N."/>
        </authorList>
    </citation>
    <scope>NUCLEOTIDE SEQUENCE [LARGE SCALE GENOMIC DNA]</scope>
    <source>
        <strain evidence="1">J2</strain>
    </source>
</reference>
<gene>
    <name evidence="1" type="ORF">JETT_1678</name>
</gene>
<sequence length="442" mass="50203">MEQKILLLQIAGLGYNFLRNNLNGQKLYDLDVKPMQGVFPGLTCVVQATMRTASLPAQHGIVGNGFFFKDQWKPLFWEQSVRLIQRPLIWENFRSHGGRVAQMFIQQSLGPGSDVFLSPAPIHKHRGGIIMNCISEPSHISVRLEKELNGTFPLHHYWGPFASRRSSRWIVKAIMNVMGNERPDLLYAYLPHLDYALQRYGPDSTVSKKAFIEVYSLIGELLRAAQKGKYRVILFGDYPVTPANTVVFPNIVLKKAGFLKMRSVQGMQYPDFYTSAAFSVVDHQVAHVYVFHQNLIEEVRSLLGKMPHIDTILDGAAKAEAGVDHTRSGELILVAKRGAWFDYRWWTEVKEAPEYAFHVDIHNKPGYDPCELFWGWPPFISQNPSRIKGTHGRVDENEPIFYASDRELPGNPDSLMDLSLSIKNLLDVRVNSGEKLHSLPCE</sequence>
<protein>
    <recommendedName>
        <fullName evidence="3">Alkaline phosphodiesterase I / Nucleotide pyrophosphatase</fullName>
    </recommendedName>
</protein>
<accession>A0A533QBD3</accession>
<comment type="caution">
    <text evidence="1">The sequence shown here is derived from an EMBL/GenBank/DDBJ whole genome shotgun (WGS) entry which is preliminary data.</text>
</comment>
<organism evidence="1 2">
    <name type="scientific">Candidatus Jettenia ecosi</name>
    <dbReference type="NCBI Taxonomy" id="2494326"/>
    <lineage>
        <taxon>Bacteria</taxon>
        <taxon>Pseudomonadati</taxon>
        <taxon>Planctomycetota</taxon>
        <taxon>Candidatus Brocadiia</taxon>
        <taxon>Candidatus Brocadiales</taxon>
        <taxon>Candidatus Brocadiaceae</taxon>
        <taxon>Candidatus Jettenia</taxon>
    </lineage>
</organism>
<evidence type="ECO:0000313" key="1">
    <source>
        <dbReference type="EMBL" id="TLD42036.1"/>
    </source>
</evidence>
<dbReference type="GO" id="GO:0016787">
    <property type="term" value="F:hydrolase activity"/>
    <property type="evidence" value="ECO:0007669"/>
    <property type="project" value="UniProtKB-ARBA"/>
</dbReference>
<evidence type="ECO:0000313" key="2">
    <source>
        <dbReference type="Proteomes" id="UP000319783"/>
    </source>
</evidence>
<evidence type="ECO:0008006" key="3">
    <source>
        <dbReference type="Google" id="ProtNLM"/>
    </source>
</evidence>
<dbReference type="SUPFAM" id="SSF53649">
    <property type="entry name" value="Alkaline phosphatase-like"/>
    <property type="match status" value="1"/>
</dbReference>
<dbReference type="PANTHER" id="PTHR10151:SF120">
    <property type="entry name" value="BIS(5'-ADENOSYL)-TRIPHOSPHATASE"/>
    <property type="match status" value="1"/>
</dbReference>
<dbReference type="Proteomes" id="UP000319783">
    <property type="component" value="Unassembled WGS sequence"/>
</dbReference>
<name>A0A533QBD3_9BACT</name>
<dbReference type="AlphaFoldDB" id="A0A533QBD3"/>
<dbReference type="InterPro" id="IPR002591">
    <property type="entry name" value="Phosphodiest/P_Trfase"/>
</dbReference>
<dbReference type="InterPro" id="IPR017850">
    <property type="entry name" value="Alkaline_phosphatase_core_sf"/>
</dbReference>
<dbReference type="Gene3D" id="3.40.720.10">
    <property type="entry name" value="Alkaline Phosphatase, subunit A"/>
    <property type="match status" value="1"/>
</dbReference>
<dbReference type="PANTHER" id="PTHR10151">
    <property type="entry name" value="ECTONUCLEOTIDE PYROPHOSPHATASE/PHOSPHODIESTERASE"/>
    <property type="match status" value="1"/>
</dbReference>